<keyword evidence="1" id="KW-0472">Membrane</keyword>
<dbReference type="EMBL" id="BRXZ01002809">
    <property type="protein sequence ID" value="GMH70643.1"/>
    <property type="molecule type" value="Genomic_DNA"/>
</dbReference>
<proteinExistence type="predicted"/>
<keyword evidence="1" id="KW-1133">Transmembrane helix</keyword>
<dbReference type="GO" id="GO:0005743">
    <property type="term" value="C:mitochondrial inner membrane"/>
    <property type="evidence" value="ECO:0007669"/>
    <property type="project" value="UniProtKB-SubCell"/>
</dbReference>
<evidence type="ECO:0000313" key="3">
    <source>
        <dbReference type="Proteomes" id="UP001165082"/>
    </source>
</evidence>
<reference evidence="2" key="1">
    <citation type="submission" date="2022-07" db="EMBL/GenBank/DDBJ databases">
        <title>Genome analysis of Parmales, a sister group of diatoms, reveals the evolutionary specialization of diatoms from phago-mixotrophs to photoautotrophs.</title>
        <authorList>
            <person name="Ban H."/>
            <person name="Sato S."/>
            <person name="Yoshikawa S."/>
            <person name="Kazumasa Y."/>
            <person name="Nakamura Y."/>
            <person name="Ichinomiya M."/>
            <person name="Saitoh K."/>
            <person name="Sato N."/>
            <person name="Blanc-Mathieu R."/>
            <person name="Endo H."/>
            <person name="Kuwata A."/>
            <person name="Ogata H."/>
        </authorList>
    </citation>
    <scope>NUCLEOTIDE SEQUENCE</scope>
</reference>
<gene>
    <name evidence="2" type="ORF">TrRE_jg2340</name>
</gene>
<dbReference type="Gene3D" id="4.10.95.10">
    <property type="entry name" value="Cytochrome c oxidase, subunit VIa"/>
    <property type="match status" value="1"/>
</dbReference>
<comment type="caution">
    <text evidence="2">The sequence shown here is derived from an EMBL/GenBank/DDBJ whole genome shotgun (WGS) entry which is preliminary data.</text>
</comment>
<dbReference type="InterPro" id="IPR036418">
    <property type="entry name" value="Cyt_c_oxidase_su6a_sf"/>
</dbReference>
<feature type="transmembrane region" description="Helical" evidence="1">
    <location>
        <begin position="41"/>
        <end position="61"/>
    </location>
</feature>
<evidence type="ECO:0000313" key="2">
    <source>
        <dbReference type="EMBL" id="GMH70643.1"/>
    </source>
</evidence>
<protein>
    <submittedName>
        <fullName evidence="2">Uncharacterized protein</fullName>
    </submittedName>
</protein>
<organism evidence="2 3">
    <name type="scientific">Triparma retinervis</name>
    <dbReference type="NCBI Taxonomy" id="2557542"/>
    <lineage>
        <taxon>Eukaryota</taxon>
        <taxon>Sar</taxon>
        <taxon>Stramenopiles</taxon>
        <taxon>Ochrophyta</taxon>
        <taxon>Bolidophyceae</taxon>
        <taxon>Parmales</taxon>
        <taxon>Triparmaceae</taxon>
        <taxon>Triparma</taxon>
    </lineage>
</organism>
<sequence>MSFIARAATRNIGQMRTGVRNFGAGQAEAAEQMAKWKKASLYLGIPISCGLFAINMVMLATGEHVHNPADNNSELPSYMKIRTKPYPWSCPDCNLFDGHCWDKCKGKDVAH</sequence>
<accession>A0A9W7AK86</accession>
<keyword evidence="3" id="KW-1185">Reference proteome</keyword>
<keyword evidence="1" id="KW-0812">Transmembrane</keyword>
<dbReference type="OrthoDB" id="5947505at2759"/>
<name>A0A9W7AK86_9STRA</name>
<evidence type="ECO:0000256" key="1">
    <source>
        <dbReference type="SAM" id="Phobius"/>
    </source>
</evidence>
<dbReference type="SUPFAM" id="SSF81411">
    <property type="entry name" value="Mitochondrial cytochrome c oxidase subunit VIa"/>
    <property type="match status" value="1"/>
</dbReference>
<dbReference type="Proteomes" id="UP001165082">
    <property type="component" value="Unassembled WGS sequence"/>
</dbReference>
<dbReference type="AlphaFoldDB" id="A0A9W7AK86"/>